<comment type="caution">
    <text evidence="10">Lacks conserved residue(s) required for the propagation of feature annotation.</text>
</comment>
<evidence type="ECO:0000256" key="6">
    <source>
        <dbReference type="ARBA" id="ARBA00023098"/>
    </source>
</evidence>
<gene>
    <name evidence="10" type="primary">plsY</name>
    <name evidence="11" type="ORF">EDC65_5040</name>
</gene>
<evidence type="ECO:0000256" key="8">
    <source>
        <dbReference type="ARBA" id="ARBA00023209"/>
    </source>
</evidence>
<dbReference type="AlphaFoldDB" id="A0A3N1KLB0"/>
<dbReference type="HAMAP" id="MF_01043">
    <property type="entry name" value="PlsY"/>
    <property type="match status" value="1"/>
</dbReference>
<keyword evidence="3 10" id="KW-0808">Transferase</keyword>
<comment type="similarity">
    <text evidence="10">Belongs to the PlsY family.</text>
</comment>
<dbReference type="EMBL" id="RJKX01000018">
    <property type="protein sequence ID" value="ROP81184.1"/>
    <property type="molecule type" value="Genomic_DNA"/>
</dbReference>
<reference evidence="11 12" key="1">
    <citation type="submission" date="2018-11" db="EMBL/GenBank/DDBJ databases">
        <title>Genomic Encyclopedia of Type Strains, Phase IV (KMG-IV): sequencing the most valuable type-strain genomes for metagenomic binning, comparative biology and taxonomic classification.</title>
        <authorList>
            <person name="Goeker M."/>
        </authorList>
    </citation>
    <scope>NUCLEOTIDE SEQUENCE [LARGE SCALE GENOMIC DNA]</scope>
    <source>
        <strain evidence="11 12">DSM 5900</strain>
    </source>
</reference>
<dbReference type="PANTHER" id="PTHR30309:SF0">
    <property type="entry name" value="GLYCEROL-3-PHOSPHATE ACYLTRANSFERASE-RELATED"/>
    <property type="match status" value="1"/>
</dbReference>
<dbReference type="SMART" id="SM01207">
    <property type="entry name" value="G3P_acyltransf"/>
    <property type="match status" value="1"/>
</dbReference>
<evidence type="ECO:0000256" key="2">
    <source>
        <dbReference type="ARBA" id="ARBA00022516"/>
    </source>
</evidence>
<evidence type="ECO:0000256" key="7">
    <source>
        <dbReference type="ARBA" id="ARBA00023136"/>
    </source>
</evidence>
<comment type="subcellular location">
    <subcellularLocation>
        <location evidence="10">Cell membrane</location>
        <topology evidence="10">Multi-pass membrane protein</topology>
    </subcellularLocation>
</comment>
<evidence type="ECO:0000313" key="12">
    <source>
        <dbReference type="Proteomes" id="UP000278222"/>
    </source>
</evidence>
<protein>
    <recommendedName>
        <fullName evidence="10">Glycerol-3-phosphate acyltransferase</fullName>
    </recommendedName>
    <alternativeName>
        <fullName evidence="10">Acyl-PO4 G3P acyltransferase</fullName>
    </alternativeName>
    <alternativeName>
        <fullName evidence="10">Acyl-phosphate--glycerol-3-phosphate acyltransferase</fullName>
    </alternativeName>
    <alternativeName>
        <fullName evidence="10">G3P acyltransferase</fullName>
        <shortName evidence="10">GPAT</shortName>
        <ecNumber evidence="10">2.3.1.275</ecNumber>
    </alternativeName>
    <alternativeName>
        <fullName evidence="10">Lysophosphatidic acid synthase</fullName>
        <shortName evidence="10">LPA synthase</shortName>
    </alternativeName>
</protein>
<dbReference type="GO" id="GO:0008654">
    <property type="term" value="P:phospholipid biosynthetic process"/>
    <property type="evidence" value="ECO:0007669"/>
    <property type="project" value="UniProtKB-UniRule"/>
</dbReference>
<evidence type="ECO:0000256" key="4">
    <source>
        <dbReference type="ARBA" id="ARBA00022692"/>
    </source>
</evidence>
<sequence length="206" mass="20817">MSATMVAILAGLGGLLLGSIPFGLLLTRAAGLGDIRAIGSGNIGATNVLRTGRKDLAIATLLLDGGKGALAVILAAPFGPTAAALAAGGAVLGHMFTPWLAFQGGKGMATAIGVSLAMAWPLGLGLILVWLLMAAIFRISSLAALTACVAAPVISWLLADFPGLAPHPERTLLIAIVGVLVILRHPDNIRRLLAGTEPRIGRSNKG</sequence>
<keyword evidence="5 10" id="KW-1133">Transmembrane helix</keyword>
<dbReference type="UniPathway" id="UPA00085"/>
<dbReference type="RefSeq" id="WP_245978562.1">
    <property type="nucleotide sequence ID" value="NZ_AP019700.1"/>
</dbReference>
<keyword evidence="6 10" id="KW-0443">Lipid metabolism</keyword>
<evidence type="ECO:0000256" key="5">
    <source>
        <dbReference type="ARBA" id="ARBA00022989"/>
    </source>
</evidence>
<comment type="pathway">
    <text evidence="10">Lipid metabolism; phospholipid metabolism.</text>
</comment>
<evidence type="ECO:0000256" key="9">
    <source>
        <dbReference type="ARBA" id="ARBA00023264"/>
    </source>
</evidence>
<feature type="transmembrane region" description="Helical" evidence="10">
    <location>
        <begin position="139"/>
        <end position="159"/>
    </location>
</feature>
<dbReference type="EC" id="2.3.1.275" evidence="10"/>
<proteinExistence type="inferred from homology"/>
<keyword evidence="7 10" id="KW-0472">Membrane</keyword>
<evidence type="ECO:0000256" key="10">
    <source>
        <dbReference type="HAMAP-Rule" id="MF_01043"/>
    </source>
</evidence>
<dbReference type="PANTHER" id="PTHR30309">
    <property type="entry name" value="INNER MEMBRANE PROTEIN YGIH"/>
    <property type="match status" value="1"/>
</dbReference>
<keyword evidence="8 10" id="KW-0594">Phospholipid biosynthesis</keyword>
<keyword evidence="11" id="KW-0012">Acyltransferase</keyword>
<dbReference type="Pfam" id="PF02660">
    <property type="entry name" value="G3P_acyltransf"/>
    <property type="match status" value="1"/>
</dbReference>
<comment type="catalytic activity">
    <reaction evidence="10">
        <text>an acyl phosphate + sn-glycerol 3-phosphate = a 1-acyl-sn-glycero-3-phosphate + phosphate</text>
        <dbReference type="Rhea" id="RHEA:34075"/>
        <dbReference type="ChEBI" id="CHEBI:43474"/>
        <dbReference type="ChEBI" id="CHEBI:57597"/>
        <dbReference type="ChEBI" id="CHEBI:57970"/>
        <dbReference type="ChEBI" id="CHEBI:59918"/>
        <dbReference type="EC" id="2.3.1.275"/>
    </reaction>
</comment>
<dbReference type="GO" id="GO:0005886">
    <property type="term" value="C:plasma membrane"/>
    <property type="evidence" value="ECO:0007669"/>
    <property type="project" value="UniProtKB-SubCell"/>
</dbReference>
<evidence type="ECO:0000313" key="11">
    <source>
        <dbReference type="EMBL" id="ROP81184.1"/>
    </source>
</evidence>
<name>A0A3N1KLB0_9PROT</name>
<dbReference type="InterPro" id="IPR003811">
    <property type="entry name" value="G3P_acylTferase_PlsY"/>
</dbReference>
<dbReference type="GO" id="GO:0043772">
    <property type="term" value="F:acyl-phosphate glycerol-3-phosphate acyltransferase activity"/>
    <property type="evidence" value="ECO:0007669"/>
    <property type="project" value="UniProtKB-UniRule"/>
</dbReference>
<dbReference type="Proteomes" id="UP000278222">
    <property type="component" value="Unassembled WGS sequence"/>
</dbReference>
<comment type="caution">
    <text evidence="11">The sequence shown here is derived from an EMBL/GenBank/DDBJ whole genome shotgun (WGS) entry which is preliminary data.</text>
</comment>
<evidence type="ECO:0000256" key="1">
    <source>
        <dbReference type="ARBA" id="ARBA00022475"/>
    </source>
</evidence>
<keyword evidence="2 10" id="KW-0444">Lipid biosynthesis</keyword>
<accession>A0A3N1KLB0</accession>
<comment type="subunit">
    <text evidence="10">Probably interacts with PlsX.</text>
</comment>
<evidence type="ECO:0000256" key="3">
    <source>
        <dbReference type="ARBA" id="ARBA00022679"/>
    </source>
</evidence>
<comment type="function">
    <text evidence="10">Catalyzes the transfer of an acyl group from acyl-phosphate (acyl-PO(4)) to glycerol-3-phosphate (G3P) to form lysophosphatidic acid (LPA). This enzyme utilizes acyl-phosphate as fatty acyl donor, but not acyl-CoA or acyl-ACP.</text>
</comment>
<dbReference type="NCBIfam" id="TIGR00023">
    <property type="entry name" value="glycerol-3-phosphate 1-O-acyltransferase PlsY"/>
    <property type="match status" value="1"/>
</dbReference>
<organism evidence="11 12">
    <name type="scientific">Stella humosa</name>
    <dbReference type="NCBI Taxonomy" id="94"/>
    <lineage>
        <taxon>Bacteria</taxon>
        <taxon>Pseudomonadati</taxon>
        <taxon>Pseudomonadota</taxon>
        <taxon>Alphaproteobacteria</taxon>
        <taxon>Rhodospirillales</taxon>
        <taxon>Stellaceae</taxon>
        <taxon>Stella</taxon>
    </lineage>
</organism>
<keyword evidence="4 10" id="KW-0812">Transmembrane</keyword>
<feature type="transmembrane region" description="Helical" evidence="10">
    <location>
        <begin position="108"/>
        <end position="132"/>
    </location>
</feature>
<keyword evidence="1 10" id="KW-1003">Cell membrane</keyword>
<keyword evidence="12" id="KW-1185">Reference proteome</keyword>
<keyword evidence="9 10" id="KW-1208">Phospholipid metabolism</keyword>